<dbReference type="GO" id="GO:0003677">
    <property type="term" value="F:DNA binding"/>
    <property type="evidence" value="ECO:0007669"/>
    <property type="project" value="InterPro"/>
</dbReference>
<dbReference type="GO" id="GO:0006281">
    <property type="term" value="P:DNA repair"/>
    <property type="evidence" value="ECO:0007669"/>
    <property type="project" value="InterPro"/>
</dbReference>
<evidence type="ECO:0000256" key="1">
    <source>
        <dbReference type="SAM" id="SignalP"/>
    </source>
</evidence>
<dbReference type="Pfam" id="PF12836">
    <property type="entry name" value="HHH_3"/>
    <property type="match status" value="1"/>
</dbReference>
<proteinExistence type="predicted"/>
<dbReference type="Gene3D" id="1.10.150.280">
    <property type="entry name" value="AF1531-like domain"/>
    <property type="match status" value="1"/>
</dbReference>
<dbReference type="GO" id="GO:0015628">
    <property type="term" value="P:protein secretion by the type II secretion system"/>
    <property type="evidence" value="ECO:0007669"/>
    <property type="project" value="TreeGrafter"/>
</dbReference>
<dbReference type="InterPro" id="IPR004509">
    <property type="entry name" value="Competence_ComEA_HhH"/>
</dbReference>
<dbReference type="PANTHER" id="PTHR21180:SF32">
    <property type="entry name" value="ENDONUCLEASE_EXONUCLEASE_PHOSPHATASE FAMILY DOMAIN-CONTAINING PROTEIN 1"/>
    <property type="match status" value="1"/>
</dbReference>
<evidence type="ECO:0000259" key="2">
    <source>
        <dbReference type="SMART" id="SM00278"/>
    </source>
</evidence>
<evidence type="ECO:0000313" key="3">
    <source>
        <dbReference type="EMBL" id="CAA0084677.1"/>
    </source>
</evidence>
<dbReference type="InterPro" id="IPR010994">
    <property type="entry name" value="RuvA_2-like"/>
</dbReference>
<gene>
    <name evidence="3" type="ORF">OPDIPICF_00712</name>
</gene>
<keyword evidence="4" id="KW-1185">Reference proteome</keyword>
<dbReference type="InterPro" id="IPR051675">
    <property type="entry name" value="Endo/Exo/Phosphatase_dom_1"/>
</dbReference>
<reference evidence="3 4" key="1">
    <citation type="submission" date="2019-11" db="EMBL/GenBank/DDBJ databases">
        <authorList>
            <person name="Holert J."/>
        </authorList>
    </citation>
    <scope>NUCLEOTIDE SEQUENCE [LARGE SCALE GENOMIC DNA]</scope>
    <source>
        <strain evidence="3">SB11_3</strain>
    </source>
</reference>
<feature type="domain" description="Helix-hairpin-helix DNA-binding motif class 1" evidence="2">
    <location>
        <begin position="69"/>
        <end position="88"/>
    </location>
</feature>
<name>A0A5S9N9B0_9GAMM</name>
<organism evidence="3 4">
    <name type="scientific">BD1-7 clade bacterium</name>
    <dbReference type="NCBI Taxonomy" id="2029982"/>
    <lineage>
        <taxon>Bacteria</taxon>
        <taxon>Pseudomonadati</taxon>
        <taxon>Pseudomonadota</taxon>
        <taxon>Gammaproteobacteria</taxon>
        <taxon>Cellvibrionales</taxon>
        <taxon>Spongiibacteraceae</taxon>
        <taxon>BD1-7 clade</taxon>
    </lineage>
</organism>
<feature type="domain" description="Helix-hairpin-helix DNA-binding motif class 1" evidence="2">
    <location>
        <begin position="39"/>
        <end position="58"/>
    </location>
</feature>
<dbReference type="EMBL" id="CACSIO010000001">
    <property type="protein sequence ID" value="CAA0084677.1"/>
    <property type="molecule type" value="Genomic_DNA"/>
</dbReference>
<dbReference type="InterPro" id="IPR003583">
    <property type="entry name" value="Hlx-hairpin-Hlx_DNA-bd_motif"/>
</dbReference>
<dbReference type="AlphaFoldDB" id="A0A5S9N9B0"/>
<protein>
    <recommendedName>
        <fullName evidence="2">Helix-hairpin-helix DNA-binding motif class 1 domain-containing protein</fullName>
    </recommendedName>
</protein>
<dbReference type="SMART" id="SM00278">
    <property type="entry name" value="HhH1"/>
    <property type="match status" value="2"/>
</dbReference>
<feature type="signal peptide" evidence="1">
    <location>
        <begin position="1"/>
        <end position="26"/>
    </location>
</feature>
<keyword evidence="1" id="KW-0732">Signal</keyword>
<sequence length="91" mass="9943">MINNAFHFGRNFALLVSLMAAMLTWAGKPVNVNEADAKVLADSLDGIGLKKAEAVIKYREEHGNFKAIKDLVNVKGIGEKTLAKNAEFIQL</sequence>
<dbReference type="GO" id="GO:0015627">
    <property type="term" value="C:type II protein secretion system complex"/>
    <property type="evidence" value="ECO:0007669"/>
    <property type="project" value="TreeGrafter"/>
</dbReference>
<dbReference type="NCBIfam" id="TIGR00426">
    <property type="entry name" value="competence protein ComEA helix-hairpin-helix repeat region"/>
    <property type="match status" value="1"/>
</dbReference>
<accession>A0A5S9N9B0</accession>
<evidence type="ECO:0000313" key="4">
    <source>
        <dbReference type="Proteomes" id="UP000441399"/>
    </source>
</evidence>
<dbReference type="SUPFAM" id="SSF47781">
    <property type="entry name" value="RuvA domain 2-like"/>
    <property type="match status" value="1"/>
</dbReference>
<dbReference type="PANTHER" id="PTHR21180">
    <property type="entry name" value="ENDONUCLEASE/EXONUCLEASE/PHOSPHATASE FAMILY DOMAIN-CONTAINING PROTEIN 1"/>
    <property type="match status" value="1"/>
</dbReference>
<feature type="chain" id="PRO_5024795255" description="Helix-hairpin-helix DNA-binding motif class 1 domain-containing protein" evidence="1">
    <location>
        <begin position="27"/>
        <end position="91"/>
    </location>
</feature>
<dbReference type="Proteomes" id="UP000441399">
    <property type="component" value="Unassembled WGS sequence"/>
</dbReference>